<feature type="compositionally biased region" description="Basic and acidic residues" evidence="1">
    <location>
        <begin position="256"/>
        <end position="265"/>
    </location>
</feature>
<feature type="compositionally biased region" description="Polar residues" evidence="1">
    <location>
        <begin position="188"/>
        <end position="200"/>
    </location>
</feature>
<evidence type="ECO:0000313" key="2">
    <source>
        <dbReference type="EMBL" id="MED6180041.1"/>
    </source>
</evidence>
<feature type="region of interest" description="Disordered" evidence="1">
    <location>
        <begin position="169"/>
        <end position="200"/>
    </location>
</feature>
<organism evidence="2 3">
    <name type="scientific">Stylosanthes scabra</name>
    <dbReference type="NCBI Taxonomy" id="79078"/>
    <lineage>
        <taxon>Eukaryota</taxon>
        <taxon>Viridiplantae</taxon>
        <taxon>Streptophyta</taxon>
        <taxon>Embryophyta</taxon>
        <taxon>Tracheophyta</taxon>
        <taxon>Spermatophyta</taxon>
        <taxon>Magnoliopsida</taxon>
        <taxon>eudicotyledons</taxon>
        <taxon>Gunneridae</taxon>
        <taxon>Pentapetalae</taxon>
        <taxon>rosids</taxon>
        <taxon>fabids</taxon>
        <taxon>Fabales</taxon>
        <taxon>Fabaceae</taxon>
        <taxon>Papilionoideae</taxon>
        <taxon>50 kb inversion clade</taxon>
        <taxon>dalbergioids sensu lato</taxon>
        <taxon>Dalbergieae</taxon>
        <taxon>Pterocarpus clade</taxon>
        <taxon>Stylosanthes</taxon>
    </lineage>
</organism>
<keyword evidence="3" id="KW-1185">Reference proteome</keyword>
<dbReference type="PANTHER" id="PTHR31286">
    <property type="entry name" value="GLYCINE-RICH CELL WALL STRUCTURAL PROTEIN 1.8-LIKE"/>
    <property type="match status" value="1"/>
</dbReference>
<dbReference type="PANTHER" id="PTHR31286:SF167">
    <property type="entry name" value="OS09G0268800 PROTEIN"/>
    <property type="match status" value="1"/>
</dbReference>
<accession>A0ABU6W5I6</accession>
<comment type="caution">
    <text evidence="2">The sequence shown here is derived from an EMBL/GenBank/DDBJ whole genome shotgun (WGS) entry which is preliminary data.</text>
</comment>
<evidence type="ECO:0008006" key="4">
    <source>
        <dbReference type="Google" id="ProtNLM"/>
    </source>
</evidence>
<name>A0ABU6W5I6_9FABA</name>
<protein>
    <recommendedName>
        <fullName evidence="4">DUF4283 domain-containing protein</fullName>
    </recommendedName>
</protein>
<proteinExistence type="predicted"/>
<reference evidence="2 3" key="1">
    <citation type="journal article" date="2023" name="Plants (Basel)">
        <title>Bridging the Gap: Combining Genomics and Transcriptomics Approaches to Understand Stylosanthes scabra, an Orphan Legume from the Brazilian Caatinga.</title>
        <authorList>
            <person name="Ferreira-Neto J.R.C."/>
            <person name="da Silva M.D."/>
            <person name="Binneck E."/>
            <person name="de Melo N.F."/>
            <person name="da Silva R.H."/>
            <person name="de Melo A.L.T.M."/>
            <person name="Pandolfi V."/>
            <person name="Bustamante F.O."/>
            <person name="Brasileiro-Vidal A.C."/>
            <person name="Benko-Iseppon A.M."/>
        </authorList>
    </citation>
    <scope>NUCLEOTIDE SEQUENCE [LARGE SCALE GENOMIC DNA]</scope>
    <source>
        <tissue evidence="2">Leaves</tissue>
    </source>
</reference>
<evidence type="ECO:0000313" key="3">
    <source>
        <dbReference type="Proteomes" id="UP001341840"/>
    </source>
</evidence>
<feature type="compositionally biased region" description="Basic residues" evidence="1">
    <location>
        <begin position="237"/>
        <end position="247"/>
    </location>
</feature>
<dbReference type="EMBL" id="JASCZI010181256">
    <property type="protein sequence ID" value="MED6180041.1"/>
    <property type="molecule type" value="Genomic_DNA"/>
</dbReference>
<sequence length="290" mass="32943">MTIEDAEFISVPIWIQFWNLPEHYKSKEIIWKLGSSFGDVIEADLSQVRDLESSIVKAKVWLDLTKPLKRSLKIAGPNQKTLHIGIKFERIAIADILSMNVETALFKLRIQLKVLFRRRNGRIGYDQNRVVEEFTHQRIIPNLSQDKENNQSKQIKPVSVNLIKSLPSLSMNSRAESQNRGDEEEVISKSNPTIPANHVPETTTRVLDMIEHNSHQPQDFVFSSSTENSKSMSARLSIKKQARHKFKPISGVKRVSSGDRDDQNSKKQCPKGNFNTEAGEGATPQWAPNC</sequence>
<dbReference type="Proteomes" id="UP001341840">
    <property type="component" value="Unassembled WGS sequence"/>
</dbReference>
<gene>
    <name evidence="2" type="ORF">PIB30_006529</name>
</gene>
<feature type="compositionally biased region" description="Polar residues" evidence="1">
    <location>
        <begin position="169"/>
        <end position="178"/>
    </location>
</feature>
<feature type="region of interest" description="Disordered" evidence="1">
    <location>
        <begin position="232"/>
        <end position="290"/>
    </location>
</feature>
<dbReference type="InterPro" id="IPR040256">
    <property type="entry name" value="At4g02000-like"/>
</dbReference>
<evidence type="ECO:0000256" key="1">
    <source>
        <dbReference type="SAM" id="MobiDB-lite"/>
    </source>
</evidence>